<organism evidence="2 3">
    <name type="scientific">Halomarina rubra</name>
    <dbReference type="NCBI Taxonomy" id="2071873"/>
    <lineage>
        <taxon>Archaea</taxon>
        <taxon>Methanobacteriati</taxon>
        <taxon>Methanobacteriota</taxon>
        <taxon>Stenosarchaea group</taxon>
        <taxon>Halobacteria</taxon>
        <taxon>Halobacteriales</taxon>
        <taxon>Natronomonadaceae</taxon>
        <taxon>Halomarina</taxon>
    </lineage>
</organism>
<keyword evidence="1" id="KW-0812">Transmembrane</keyword>
<keyword evidence="1" id="KW-0472">Membrane</keyword>
<dbReference type="PANTHER" id="PTHR31970">
    <property type="match status" value="1"/>
</dbReference>
<feature type="transmembrane region" description="Helical" evidence="1">
    <location>
        <begin position="85"/>
        <end position="108"/>
    </location>
</feature>
<accession>A0ABD6AWN5</accession>
<feature type="transmembrane region" description="Helical" evidence="1">
    <location>
        <begin position="326"/>
        <end position="353"/>
    </location>
</feature>
<sequence length="370" mass="36770">MATAPGTRLRNHLPFPPGDLTGALGDSVTVLPLVVALAALTPANLGALLLGFAVFQVVWGVRYGLPLSVEPMKALAGLAVAGALSYGEFLAAGMLAGVVLLLAGWTGTLSRVERSVGRPVVRGVQLAVALVLLDSGWSLAVGDPRLALAGLAVAAVVAVVAPRAAALAVLAVGVGLAALATGVPAPALPTLGAPVALTLTPDTLSGAAGQLAMTVGNAAVATSLLCADLFDREVSSDDLATSMGAMSLLAVPFGGLPMCHGSGGLAGKYAFGARTGWANVVLGVLYALAALVAGLLTGFPMALLGVLLGVVALQLGRVALAERSWLALVVGVVGAVVGVGVAFLFGVGLYHLWRRFGEPVTGRTTETTAD</sequence>
<evidence type="ECO:0000256" key="1">
    <source>
        <dbReference type="SAM" id="Phobius"/>
    </source>
</evidence>
<feature type="transmembrane region" description="Helical" evidence="1">
    <location>
        <begin position="146"/>
        <end position="162"/>
    </location>
</feature>
<reference evidence="2 3" key="1">
    <citation type="journal article" date="2019" name="Int. J. Syst. Evol. Microbiol.">
        <title>The Global Catalogue of Microorganisms (GCM) 10K type strain sequencing project: providing services to taxonomists for standard genome sequencing and annotation.</title>
        <authorList>
            <consortium name="The Broad Institute Genomics Platform"/>
            <consortium name="The Broad Institute Genome Sequencing Center for Infectious Disease"/>
            <person name="Wu L."/>
            <person name="Ma J."/>
        </authorList>
    </citation>
    <scope>NUCLEOTIDE SEQUENCE [LARGE SCALE GENOMIC DNA]</scope>
    <source>
        <strain evidence="2 3">CGMCC 1.12563</strain>
    </source>
</reference>
<protein>
    <submittedName>
        <fullName evidence="2">Sulfate/molybdate transporter</fullName>
    </submittedName>
</protein>
<dbReference type="AlphaFoldDB" id="A0ABD6AWN5"/>
<dbReference type="InterPro" id="IPR031563">
    <property type="entry name" value="MOT1/MOT2"/>
</dbReference>
<proteinExistence type="predicted"/>
<comment type="caution">
    <text evidence="2">The sequence shown here is derived from an EMBL/GenBank/DDBJ whole genome shotgun (WGS) entry which is preliminary data.</text>
</comment>
<feature type="transmembrane region" description="Helical" evidence="1">
    <location>
        <begin position="239"/>
        <end position="256"/>
    </location>
</feature>
<dbReference type="PANTHER" id="PTHR31970:SF9">
    <property type="entry name" value="MOLYBDATE TRANSPORTER 2"/>
    <property type="match status" value="1"/>
</dbReference>
<keyword evidence="1" id="KW-1133">Transmembrane helix</keyword>
<dbReference type="Proteomes" id="UP001597187">
    <property type="component" value="Unassembled WGS sequence"/>
</dbReference>
<dbReference type="RefSeq" id="WP_250873729.1">
    <property type="nucleotide sequence ID" value="NZ_JALXFV010000005.1"/>
</dbReference>
<feature type="transmembrane region" description="Helical" evidence="1">
    <location>
        <begin position="207"/>
        <end position="227"/>
    </location>
</feature>
<evidence type="ECO:0000313" key="3">
    <source>
        <dbReference type="Proteomes" id="UP001597187"/>
    </source>
</evidence>
<gene>
    <name evidence="2" type="ORF">ACFSBT_10775</name>
</gene>
<feature type="transmembrane region" description="Helical" evidence="1">
    <location>
        <begin position="276"/>
        <end position="296"/>
    </location>
</feature>
<feature type="transmembrane region" description="Helical" evidence="1">
    <location>
        <begin position="167"/>
        <end position="187"/>
    </location>
</feature>
<name>A0ABD6AWN5_9EURY</name>
<keyword evidence="3" id="KW-1185">Reference proteome</keyword>
<feature type="transmembrane region" description="Helical" evidence="1">
    <location>
        <begin position="120"/>
        <end position="140"/>
    </location>
</feature>
<evidence type="ECO:0000313" key="2">
    <source>
        <dbReference type="EMBL" id="MFD1513760.1"/>
    </source>
</evidence>
<dbReference type="EMBL" id="JBHUDC010000005">
    <property type="protein sequence ID" value="MFD1513760.1"/>
    <property type="molecule type" value="Genomic_DNA"/>
</dbReference>
<dbReference type="Pfam" id="PF16983">
    <property type="entry name" value="MFS_MOT1"/>
    <property type="match status" value="2"/>
</dbReference>